<feature type="domain" description="C2H2-type" evidence="13">
    <location>
        <begin position="482"/>
        <end position="505"/>
    </location>
</feature>
<evidence type="ECO:0000256" key="10">
    <source>
        <dbReference type="ARBA" id="ARBA00023242"/>
    </source>
</evidence>
<keyword evidence="15" id="KW-1185">Reference proteome</keyword>
<feature type="domain" description="C2H2-type" evidence="13">
    <location>
        <begin position="398"/>
        <end position="425"/>
    </location>
</feature>
<feature type="domain" description="C2H2-type" evidence="13">
    <location>
        <begin position="370"/>
        <end position="397"/>
    </location>
</feature>
<dbReference type="FunFam" id="3.30.160.60:FF:000508">
    <property type="entry name" value="Myeloid zinc finger 1"/>
    <property type="match status" value="1"/>
</dbReference>
<dbReference type="GO" id="GO:0042802">
    <property type="term" value="F:identical protein binding"/>
    <property type="evidence" value="ECO:0007669"/>
    <property type="project" value="UniProtKB-ARBA"/>
</dbReference>
<name>A0A8C5GU95_GOUWI</name>
<dbReference type="Ensembl" id="ENSGWIT00000037931.1">
    <property type="protein sequence ID" value="ENSGWIP00000034787.1"/>
    <property type="gene ID" value="ENSGWIG00000018029.1"/>
</dbReference>
<feature type="domain" description="C2H2-type" evidence="13">
    <location>
        <begin position="342"/>
        <end position="369"/>
    </location>
</feature>
<evidence type="ECO:0000313" key="15">
    <source>
        <dbReference type="Proteomes" id="UP000694680"/>
    </source>
</evidence>
<comment type="subcellular location">
    <subcellularLocation>
        <location evidence="1">Nucleus</location>
    </subcellularLocation>
</comment>
<dbReference type="PANTHER" id="PTHR16515:SF49">
    <property type="entry name" value="GASTRULA ZINC FINGER PROTEIN XLCGF49.1-LIKE-RELATED"/>
    <property type="match status" value="1"/>
</dbReference>
<feature type="region of interest" description="Disordered" evidence="12">
    <location>
        <begin position="1"/>
        <end position="79"/>
    </location>
</feature>
<dbReference type="FunFam" id="3.30.160.60:FF:001289">
    <property type="entry name" value="Zinc finger protein 574"/>
    <property type="match status" value="1"/>
</dbReference>
<feature type="region of interest" description="Disordered" evidence="12">
    <location>
        <begin position="253"/>
        <end position="294"/>
    </location>
</feature>
<dbReference type="InterPro" id="IPR013087">
    <property type="entry name" value="Znf_C2H2_type"/>
</dbReference>
<evidence type="ECO:0000256" key="12">
    <source>
        <dbReference type="SAM" id="MobiDB-lite"/>
    </source>
</evidence>
<evidence type="ECO:0000256" key="9">
    <source>
        <dbReference type="ARBA" id="ARBA00023163"/>
    </source>
</evidence>
<evidence type="ECO:0000256" key="5">
    <source>
        <dbReference type="ARBA" id="ARBA00022771"/>
    </source>
</evidence>
<dbReference type="FunFam" id="3.30.160.60:FF:000624">
    <property type="entry name" value="zinc finger protein 697"/>
    <property type="match status" value="1"/>
</dbReference>
<keyword evidence="7" id="KW-0805">Transcription regulation</keyword>
<comment type="similarity">
    <text evidence="2">Belongs to the krueppel C2H2-type zinc-finger protein family.</text>
</comment>
<reference evidence="14" key="1">
    <citation type="submission" date="2020-06" db="EMBL/GenBank/DDBJ databases">
        <authorList>
            <consortium name="Wellcome Sanger Institute Data Sharing"/>
        </authorList>
    </citation>
    <scope>NUCLEOTIDE SEQUENCE [LARGE SCALE GENOMIC DNA]</scope>
</reference>
<evidence type="ECO:0000256" key="8">
    <source>
        <dbReference type="ARBA" id="ARBA00023125"/>
    </source>
</evidence>
<proteinExistence type="inferred from homology"/>
<reference evidence="14" key="3">
    <citation type="submission" date="2025-09" db="UniProtKB">
        <authorList>
            <consortium name="Ensembl"/>
        </authorList>
    </citation>
    <scope>IDENTIFICATION</scope>
</reference>
<evidence type="ECO:0000256" key="2">
    <source>
        <dbReference type="ARBA" id="ARBA00006991"/>
    </source>
</evidence>
<dbReference type="FunFam" id="3.30.160.60:FF:000478">
    <property type="entry name" value="Zinc finger protein 133"/>
    <property type="match status" value="1"/>
</dbReference>
<evidence type="ECO:0000256" key="3">
    <source>
        <dbReference type="ARBA" id="ARBA00022723"/>
    </source>
</evidence>
<dbReference type="FunFam" id="3.30.160.60:FF:000557">
    <property type="entry name" value="zinc finger and SCAN domain-containing protein 29"/>
    <property type="match status" value="1"/>
</dbReference>
<reference evidence="14" key="2">
    <citation type="submission" date="2025-08" db="UniProtKB">
        <authorList>
            <consortium name="Ensembl"/>
        </authorList>
    </citation>
    <scope>IDENTIFICATION</scope>
</reference>
<feature type="compositionally biased region" description="Basic and acidic residues" evidence="12">
    <location>
        <begin position="171"/>
        <end position="183"/>
    </location>
</feature>
<dbReference type="PROSITE" id="PS00028">
    <property type="entry name" value="ZINC_FINGER_C2H2_1"/>
    <property type="match status" value="7"/>
</dbReference>
<dbReference type="GO" id="GO:0005634">
    <property type="term" value="C:nucleus"/>
    <property type="evidence" value="ECO:0007669"/>
    <property type="project" value="UniProtKB-SubCell"/>
</dbReference>
<keyword evidence="4" id="KW-0677">Repeat</keyword>
<dbReference type="PROSITE" id="PS50157">
    <property type="entry name" value="ZINC_FINGER_C2H2_2"/>
    <property type="match status" value="7"/>
</dbReference>
<dbReference type="AlphaFoldDB" id="A0A8C5GU95"/>
<gene>
    <name evidence="14" type="primary">LOC114481817</name>
</gene>
<dbReference type="SMART" id="SM00355">
    <property type="entry name" value="ZnF_C2H2"/>
    <property type="match status" value="7"/>
</dbReference>
<evidence type="ECO:0000256" key="7">
    <source>
        <dbReference type="ARBA" id="ARBA00023015"/>
    </source>
</evidence>
<dbReference type="Proteomes" id="UP000694680">
    <property type="component" value="Chromosome 19"/>
</dbReference>
<evidence type="ECO:0000256" key="6">
    <source>
        <dbReference type="ARBA" id="ARBA00022833"/>
    </source>
</evidence>
<organism evidence="14 15">
    <name type="scientific">Gouania willdenowi</name>
    <name type="common">Blunt-snouted clingfish</name>
    <name type="synonym">Lepadogaster willdenowi</name>
    <dbReference type="NCBI Taxonomy" id="441366"/>
    <lineage>
        <taxon>Eukaryota</taxon>
        <taxon>Metazoa</taxon>
        <taxon>Chordata</taxon>
        <taxon>Craniata</taxon>
        <taxon>Vertebrata</taxon>
        <taxon>Euteleostomi</taxon>
        <taxon>Actinopterygii</taxon>
        <taxon>Neopterygii</taxon>
        <taxon>Teleostei</taxon>
        <taxon>Neoteleostei</taxon>
        <taxon>Acanthomorphata</taxon>
        <taxon>Ovalentaria</taxon>
        <taxon>Blenniimorphae</taxon>
        <taxon>Blenniiformes</taxon>
        <taxon>Gobiesocoidei</taxon>
        <taxon>Gobiesocidae</taxon>
        <taxon>Gobiesocinae</taxon>
        <taxon>Gouania</taxon>
    </lineage>
</organism>
<keyword evidence="5 11" id="KW-0863">Zinc-finger</keyword>
<keyword evidence="8" id="KW-0238">DNA-binding</keyword>
<dbReference type="GO" id="GO:0003677">
    <property type="term" value="F:DNA binding"/>
    <property type="evidence" value="ECO:0007669"/>
    <property type="project" value="UniProtKB-KW"/>
</dbReference>
<feature type="region of interest" description="Disordered" evidence="12">
    <location>
        <begin position="94"/>
        <end position="145"/>
    </location>
</feature>
<accession>A0A8C5GU95</accession>
<feature type="domain" description="C2H2-type" evidence="13">
    <location>
        <begin position="314"/>
        <end position="341"/>
    </location>
</feature>
<sequence>MKRQRDEDGDMNAPQSHRLCLNSSSEDHQQGAATGGQGTQSVRIKEEEEELWESEEREQSGPVRSDDEKKKLHWRQSEDLKAEHLSLISAELMRRQSDGEGARNGILPATYGETAESIKTEGSNDESEDEDGKEGNWQKPLSDCDVGKIHHKPKVIAVLSGLQPPTSELHLPCDQEWHSKDHQQGAATGGQGTQSVRIKEEEEEHWESEEREQSGPVRSDDEKKKLHWRQSEDLKAEHLSLISAEVMRRQSDGEGARNGILPATYGETAESIKTEGSNDESEDEDGKEGNWQKPLSDCDVGKIHHKPKGTGKPFSCGVCGKGFSRRTPLKLHVRVHTGEKPYSCDVCHQSFTQKPNLMRHMRVHTGEKPFRCHVCGLSFSHKSVLKAHVRVHSGEKPFRCDVCQKRFSLKSTLQGHMVGHTGEKPFSCEFCCLNFAHKAILKKHVRIHTGEKPFGCEVCGKRFTQKTTLSVHMRVHTGEKSFSCDVCQRGFSRKSNLNGHMKVHT</sequence>
<feature type="region of interest" description="Disordered" evidence="12">
    <location>
        <begin position="161"/>
        <end position="226"/>
    </location>
</feature>
<keyword evidence="9" id="KW-0804">Transcription</keyword>
<dbReference type="InterPro" id="IPR050331">
    <property type="entry name" value="Zinc_finger"/>
</dbReference>
<keyword evidence="6" id="KW-0862">Zinc</keyword>
<dbReference type="SUPFAM" id="SSF57667">
    <property type="entry name" value="beta-beta-alpha zinc fingers"/>
    <property type="match status" value="4"/>
</dbReference>
<feature type="compositionally biased region" description="Basic and acidic residues" evidence="12">
    <location>
        <begin position="64"/>
        <end position="79"/>
    </location>
</feature>
<dbReference type="FunFam" id="3.30.160.60:FF:000065">
    <property type="entry name" value="B-cell CLL/lymphoma 6, member B"/>
    <property type="match status" value="1"/>
</dbReference>
<dbReference type="GO" id="GO:0008270">
    <property type="term" value="F:zinc ion binding"/>
    <property type="evidence" value="ECO:0007669"/>
    <property type="project" value="UniProtKB-KW"/>
</dbReference>
<feature type="compositionally biased region" description="Acidic residues" evidence="12">
    <location>
        <begin position="277"/>
        <end position="286"/>
    </location>
</feature>
<feature type="compositionally biased region" description="Acidic residues" evidence="12">
    <location>
        <begin position="201"/>
        <end position="210"/>
    </location>
</feature>
<feature type="domain" description="C2H2-type" evidence="13">
    <location>
        <begin position="454"/>
        <end position="481"/>
    </location>
</feature>
<dbReference type="Pfam" id="PF00096">
    <property type="entry name" value="zf-C2H2"/>
    <property type="match status" value="6"/>
</dbReference>
<evidence type="ECO:0000256" key="1">
    <source>
        <dbReference type="ARBA" id="ARBA00004123"/>
    </source>
</evidence>
<feature type="domain" description="C2H2-type" evidence="13">
    <location>
        <begin position="426"/>
        <end position="453"/>
    </location>
</feature>
<evidence type="ECO:0000256" key="4">
    <source>
        <dbReference type="ARBA" id="ARBA00022737"/>
    </source>
</evidence>
<evidence type="ECO:0000256" key="11">
    <source>
        <dbReference type="PROSITE-ProRule" id="PRU00042"/>
    </source>
</evidence>
<keyword evidence="3" id="KW-0479">Metal-binding</keyword>
<feature type="compositionally biased region" description="Acidic residues" evidence="12">
    <location>
        <begin position="123"/>
        <end position="132"/>
    </location>
</feature>
<keyword evidence="10" id="KW-0539">Nucleus</keyword>
<feature type="compositionally biased region" description="Acidic residues" evidence="12">
    <location>
        <begin position="47"/>
        <end position="56"/>
    </location>
</feature>
<protein>
    <submittedName>
        <fullName evidence="14">Zinc finger protein 2-like</fullName>
    </submittedName>
</protein>
<evidence type="ECO:0000313" key="14">
    <source>
        <dbReference type="Ensembl" id="ENSGWIP00000034787.1"/>
    </source>
</evidence>
<dbReference type="GO" id="GO:0006357">
    <property type="term" value="P:regulation of transcription by RNA polymerase II"/>
    <property type="evidence" value="ECO:0007669"/>
    <property type="project" value="UniProtKB-ARBA"/>
</dbReference>
<dbReference type="InterPro" id="IPR036236">
    <property type="entry name" value="Znf_C2H2_sf"/>
</dbReference>
<dbReference type="Gene3D" id="3.30.160.60">
    <property type="entry name" value="Classic Zinc Finger"/>
    <property type="match status" value="7"/>
</dbReference>
<dbReference type="FunFam" id="3.30.160.60:FF:000446">
    <property type="entry name" value="Zinc finger protein"/>
    <property type="match status" value="1"/>
</dbReference>
<dbReference type="PANTHER" id="PTHR16515">
    <property type="entry name" value="PR DOMAIN ZINC FINGER PROTEIN"/>
    <property type="match status" value="1"/>
</dbReference>
<evidence type="ECO:0000259" key="13">
    <source>
        <dbReference type="PROSITE" id="PS50157"/>
    </source>
</evidence>